<keyword evidence="8" id="KW-1185">Reference proteome</keyword>
<accession>A0A9P4MYK4</accession>
<protein>
    <recommendedName>
        <fullName evidence="6">RING-CH-type domain-containing protein</fullName>
    </recommendedName>
</protein>
<feature type="compositionally biased region" description="Polar residues" evidence="4">
    <location>
        <begin position="22"/>
        <end position="44"/>
    </location>
</feature>
<evidence type="ECO:0000256" key="2">
    <source>
        <dbReference type="ARBA" id="ARBA00022771"/>
    </source>
</evidence>
<dbReference type="CDD" id="cd16495">
    <property type="entry name" value="RING_CH-C4HC3_MARCH"/>
    <property type="match status" value="1"/>
</dbReference>
<dbReference type="SMART" id="SM00744">
    <property type="entry name" value="RINGv"/>
    <property type="match status" value="1"/>
</dbReference>
<keyword evidence="1" id="KW-0479">Metal-binding</keyword>
<dbReference type="SUPFAM" id="SSF57850">
    <property type="entry name" value="RING/U-box"/>
    <property type="match status" value="1"/>
</dbReference>
<feature type="compositionally biased region" description="Acidic residues" evidence="4">
    <location>
        <begin position="303"/>
        <end position="312"/>
    </location>
</feature>
<evidence type="ECO:0000256" key="4">
    <source>
        <dbReference type="SAM" id="MobiDB-lite"/>
    </source>
</evidence>
<dbReference type="AlphaFoldDB" id="A0A9P4MYK4"/>
<organism evidence="7 8">
    <name type="scientific">Lojkania enalia</name>
    <dbReference type="NCBI Taxonomy" id="147567"/>
    <lineage>
        <taxon>Eukaryota</taxon>
        <taxon>Fungi</taxon>
        <taxon>Dikarya</taxon>
        <taxon>Ascomycota</taxon>
        <taxon>Pezizomycotina</taxon>
        <taxon>Dothideomycetes</taxon>
        <taxon>Pleosporomycetidae</taxon>
        <taxon>Pleosporales</taxon>
        <taxon>Pleosporales incertae sedis</taxon>
        <taxon>Lojkania</taxon>
    </lineage>
</organism>
<evidence type="ECO:0000313" key="8">
    <source>
        <dbReference type="Proteomes" id="UP000800093"/>
    </source>
</evidence>
<gene>
    <name evidence="7" type="ORF">CC78DRAFT_586977</name>
</gene>
<feature type="region of interest" description="Disordered" evidence="4">
    <location>
        <begin position="1"/>
        <end position="61"/>
    </location>
</feature>
<dbReference type="PANTHER" id="PTHR46347">
    <property type="entry name" value="RING/FYVE/PHD ZINC FINGER SUPERFAMILY PROTEIN"/>
    <property type="match status" value="1"/>
</dbReference>
<proteinExistence type="predicted"/>
<dbReference type="GO" id="GO:0008270">
    <property type="term" value="F:zinc ion binding"/>
    <property type="evidence" value="ECO:0007669"/>
    <property type="project" value="UniProtKB-KW"/>
</dbReference>
<dbReference type="Proteomes" id="UP000800093">
    <property type="component" value="Unassembled WGS sequence"/>
</dbReference>
<keyword evidence="2" id="KW-0863">Zinc-finger</keyword>
<sequence>MSSSSGFQAMPGWYWPDDIPKESTTSNSMPETQSSQPLPNTYSSGAAPPTGQGTRSSRRRHWPPRQCRICLETVQPTFGIPSENLPNFLQSTPNVTYEDEGGRLIRPCLCKGSSKYVHDNCLQAWRHADPSYGRRNYWQCPTCGFKYRLARLGWGRFVASAAAQVTLTIGILFLVVFLLGFIADPIINMYLDPWSYLSPFSSSRYDYYYEDDEPYTWYEHFAKGFASMGVIGFLKVILASPFAYFRVGGGRRGRATGRDRYEQISWLIILIGVFTFLVAIYKGVRAWSRRTLERAGERVMDVQGEDDEEDVDPAPSTNS</sequence>
<dbReference type="Gene3D" id="3.30.40.10">
    <property type="entry name" value="Zinc/RING finger domain, C3HC4 (zinc finger)"/>
    <property type="match status" value="1"/>
</dbReference>
<dbReference type="InterPro" id="IPR013083">
    <property type="entry name" value="Znf_RING/FYVE/PHD"/>
</dbReference>
<feature type="transmembrane region" description="Helical" evidence="5">
    <location>
        <begin position="157"/>
        <end position="183"/>
    </location>
</feature>
<feature type="region of interest" description="Disordered" evidence="4">
    <location>
        <begin position="299"/>
        <end position="319"/>
    </location>
</feature>
<dbReference type="EMBL" id="ML986755">
    <property type="protein sequence ID" value="KAF2258598.1"/>
    <property type="molecule type" value="Genomic_DNA"/>
</dbReference>
<feature type="domain" description="RING-CH-type" evidence="6">
    <location>
        <begin position="59"/>
        <end position="150"/>
    </location>
</feature>
<keyword evidence="5" id="KW-0812">Transmembrane</keyword>
<dbReference type="Pfam" id="PF12906">
    <property type="entry name" value="RINGv"/>
    <property type="match status" value="1"/>
</dbReference>
<name>A0A9P4MYK4_9PLEO</name>
<evidence type="ECO:0000313" key="7">
    <source>
        <dbReference type="EMBL" id="KAF2258598.1"/>
    </source>
</evidence>
<comment type="caution">
    <text evidence="7">The sequence shown here is derived from an EMBL/GenBank/DDBJ whole genome shotgun (WGS) entry which is preliminary data.</text>
</comment>
<keyword evidence="5" id="KW-0472">Membrane</keyword>
<evidence type="ECO:0000259" key="6">
    <source>
        <dbReference type="PROSITE" id="PS51292"/>
    </source>
</evidence>
<evidence type="ECO:0000256" key="5">
    <source>
        <dbReference type="SAM" id="Phobius"/>
    </source>
</evidence>
<dbReference type="PROSITE" id="PS51292">
    <property type="entry name" value="ZF_RING_CH"/>
    <property type="match status" value="1"/>
</dbReference>
<evidence type="ECO:0000256" key="3">
    <source>
        <dbReference type="ARBA" id="ARBA00022833"/>
    </source>
</evidence>
<dbReference type="OrthoDB" id="264354at2759"/>
<keyword evidence="5" id="KW-1133">Transmembrane helix</keyword>
<keyword evidence="3" id="KW-0862">Zinc</keyword>
<dbReference type="PANTHER" id="PTHR46347:SF1">
    <property type="entry name" value="RING_FYVE_PHD ZINC FINGER SUPERFAMILY PROTEIN"/>
    <property type="match status" value="1"/>
</dbReference>
<evidence type="ECO:0000256" key="1">
    <source>
        <dbReference type="ARBA" id="ARBA00022723"/>
    </source>
</evidence>
<reference evidence="8" key="1">
    <citation type="journal article" date="2020" name="Stud. Mycol.">
        <title>101 Dothideomycetes genomes: A test case for predicting lifestyles and emergence of pathogens.</title>
        <authorList>
            <person name="Haridas S."/>
            <person name="Albert R."/>
            <person name="Binder M."/>
            <person name="Bloem J."/>
            <person name="LaButti K."/>
            <person name="Salamov A."/>
            <person name="Andreopoulos B."/>
            <person name="Baker S."/>
            <person name="Barry K."/>
            <person name="Bills G."/>
            <person name="Bluhm B."/>
            <person name="Cannon C."/>
            <person name="Castanera R."/>
            <person name="Culley D."/>
            <person name="Daum C."/>
            <person name="Ezra D."/>
            <person name="Gonzalez J."/>
            <person name="Henrissat B."/>
            <person name="Kuo A."/>
            <person name="Liang C."/>
            <person name="Lipzen A."/>
            <person name="Lutzoni F."/>
            <person name="Magnuson J."/>
            <person name="Mondo S."/>
            <person name="Nolan M."/>
            <person name="Ohm R."/>
            <person name="Pangilinan J."/>
            <person name="Park H.-J."/>
            <person name="Ramirez L."/>
            <person name="Alfaro M."/>
            <person name="Sun H."/>
            <person name="Tritt A."/>
            <person name="Yoshinaga Y."/>
            <person name="Zwiers L.-H."/>
            <person name="Turgeon B."/>
            <person name="Goodwin S."/>
            <person name="Spatafora J."/>
            <person name="Crous P."/>
            <person name="Grigoriev I."/>
        </authorList>
    </citation>
    <scope>NUCLEOTIDE SEQUENCE [LARGE SCALE GENOMIC DNA]</scope>
    <source>
        <strain evidence="8">CBS 304.66</strain>
    </source>
</reference>
<feature type="transmembrane region" description="Helical" evidence="5">
    <location>
        <begin position="225"/>
        <end position="245"/>
    </location>
</feature>
<dbReference type="InterPro" id="IPR011016">
    <property type="entry name" value="Znf_RING-CH"/>
</dbReference>
<feature type="transmembrane region" description="Helical" evidence="5">
    <location>
        <begin position="266"/>
        <end position="284"/>
    </location>
</feature>